<dbReference type="Gene3D" id="3.40.50.300">
    <property type="entry name" value="P-loop containing nucleotide triphosphate hydrolases"/>
    <property type="match status" value="1"/>
</dbReference>
<organism evidence="3 4">
    <name type="scientific">Rubellimicrobium aerolatum</name>
    <dbReference type="NCBI Taxonomy" id="490979"/>
    <lineage>
        <taxon>Bacteria</taxon>
        <taxon>Pseudomonadati</taxon>
        <taxon>Pseudomonadota</taxon>
        <taxon>Alphaproteobacteria</taxon>
        <taxon>Rhodobacterales</taxon>
        <taxon>Roseobacteraceae</taxon>
        <taxon>Rubellimicrobium</taxon>
    </lineage>
</organism>
<dbReference type="PANTHER" id="PTHR43581">
    <property type="entry name" value="ATP/GTP PHOSPHATASE"/>
    <property type="match status" value="1"/>
</dbReference>
<protein>
    <submittedName>
        <fullName evidence="3">AAA family ATPase</fullName>
    </submittedName>
</protein>
<evidence type="ECO:0000259" key="1">
    <source>
        <dbReference type="Pfam" id="PF13175"/>
    </source>
</evidence>
<dbReference type="InterPro" id="IPR038729">
    <property type="entry name" value="Rad50/SbcC_AAA"/>
</dbReference>
<dbReference type="InterPro" id="IPR051396">
    <property type="entry name" value="Bact_Antivir_Def_Nuclease"/>
</dbReference>
<evidence type="ECO:0000313" key="4">
    <source>
        <dbReference type="Proteomes" id="UP001596056"/>
    </source>
</evidence>
<dbReference type="EMBL" id="JBHSNA010000003">
    <property type="protein sequence ID" value="MFC5565646.1"/>
    <property type="molecule type" value="Genomic_DNA"/>
</dbReference>
<accession>A0ABW0S9S4</accession>
<name>A0ABW0S9S4_9RHOB</name>
<evidence type="ECO:0000259" key="2">
    <source>
        <dbReference type="Pfam" id="PF13476"/>
    </source>
</evidence>
<reference evidence="4" key="1">
    <citation type="journal article" date="2019" name="Int. J. Syst. Evol. Microbiol.">
        <title>The Global Catalogue of Microorganisms (GCM) 10K type strain sequencing project: providing services to taxonomists for standard genome sequencing and annotation.</title>
        <authorList>
            <consortium name="The Broad Institute Genomics Platform"/>
            <consortium name="The Broad Institute Genome Sequencing Center for Infectious Disease"/>
            <person name="Wu L."/>
            <person name="Ma J."/>
        </authorList>
    </citation>
    <scope>NUCLEOTIDE SEQUENCE [LARGE SCALE GENOMIC DNA]</scope>
    <source>
        <strain evidence="4">KACC 11588</strain>
    </source>
</reference>
<comment type="caution">
    <text evidence="3">The sequence shown here is derived from an EMBL/GenBank/DDBJ whole genome shotgun (WGS) entry which is preliminary data.</text>
</comment>
<keyword evidence="4" id="KW-1185">Reference proteome</keyword>
<dbReference type="SUPFAM" id="SSF52540">
    <property type="entry name" value="P-loop containing nucleoside triphosphate hydrolases"/>
    <property type="match status" value="1"/>
</dbReference>
<dbReference type="Proteomes" id="UP001596056">
    <property type="component" value="Unassembled WGS sequence"/>
</dbReference>
<gene>
    <name evidence="3" type="ORF">ACFPOC_04345</name>
</gene>
<feature type="domain" description="Endonuclease GajA/Old nuclease/RecF-like AAA" evidence="1">
    <location>
        <begin position="263"/>
        <end position="411"/>
    </location>
</feature>
<proteinExistence type="predicted"/>
<dbReference type="PANTHER" id="PTHR43581:SF2">
    <property type="entry name" value="EXCINUCLEASE ATPASE SUBUNIT"/>
    <property type="match status" value="1"/>
</dbReference>
<dbReference type="Pfam" id="PF13476">
    <property type="entry name" value="AAA_23"/>
    <property type="match status" value="1"/>
</dbReference>
<dbReference type="InterPro" id="IPR027417">
    <property type="entry name" value="P-loop_NTPase"/>
</dbReference>
<sequence>MINFVESIEIDGFWGNKKVQIKFYRDLNFLIGANGSGKTTIINLLAAVLRADIPTLYATQFEKVRVKLRSFGRNQKPVIEVAKIVNPSLGNIELIYSVKEKTTEEGQTFGIEGPSDERLYRDSRYVRSRRSQEMGARLGSILGQIVSVNWVTVHRGTFERFSRAAREEEFDTVIDQRIWEMSRKFASYFSLLDSKATEVTKGFQEYVFLSLLEQDDDRANVFAYAEVEPEDRRTVIGVLRTLGVSQAQATRSVSSHYSKLEAAVKSARDRRAISMSEAITLSDSRRIKHMVDKWRDSVEARSKIFRPKTVFEEIINKLFTGKEIRFDARNDPVIHLASGEKVGVSVLSSGEKQLFILLGEALLQEEKPVVFISDEPELSLHVSWQNTLFEDIRKLNGSCQVITATHSPDIVGKFQDRIIEVRECIHDIQ</sequence>
<dbReference type="RefSeq" id="WP_209838282.1">
    <property type="nucleotide sequence ID" value="NZ_JAGGJP010000003.1"/>
</dbReference>
<feature type="domain" description="Rad50/SbcC-type AAA" evidence="2">
    <location>
        <begin position="8"/>
        <end position="184"/>
    </location>
</feature>
<evidence type="ECO:0000313" key="3">
    <source>
        <dbReference type="EMBL" id="MFC5565646.1"/>
    </source>
</evidence>
<dbReference type="Pfam" id="PF13175">
    <property type="entry name" value="AAA_15"/>
    <property type="match status" value="1"/>
</dbReference>
<dbReference type="InterPro" id="IPR041685">
    <property type="entry name" value="AAA_GajA/Old/RecF-like"/>
</dbReference>